<sequence length="69" mass="7420">MSDQEKLGDKCPTCGRFISLGGNGEFYDVEPGGCRGSEPVSAYCSEQCAEKMFRRTQHGDGVEACMCCG</sequence>
<reference evidence="1" key="1">
    <citation type="journal article" date="2015" name="Nature">
        <title>Complex archaea that bridge the gap between prokaryotes and eukaryotes.</title>
        <authorList>
            <person name="Spang A."/>
            <person name="Saw J.H."/>
            <person name="Jorgensen S.L."/>
            <person name="Zaremba-Niedzwiedzka K."/>
            <person name="Martijn J."/>
            <person name="Lind A.E."/>
            <person name="van Eijk R."/>
            <person name="Schleper C."/>
            <person name="Guy L."/>
            <person name="Ettema T.J."/>
        </authorList>
    </citation>
    <scope>NUCLEOTIDE SEQUENCE</scope>
</reference>
<gene>
    <name evidence="1" type="ORF">LCGC14_0424720</name>
</gene>
<accession>A0A0F9SPU2</accession>
<organism evidence="1">
    <name type="scientific">marine sediment metagenome</name>
    <dbReference type="NCBI Taxonomy" id="412755"/>
    <lineage>
        <taxon>unclassified sequences</taxon>
        <taxon>metagenomes</taxon>
        <taxon>ecological metagenomes</taxon>
    </lineage>
</organism>
<comment type="caution">
    <text evidence="1">The sequence shown here is derived from an EMBL/GenBank/DDBJ whole genome shotgun (WGS) entry which is preliminary data.</text>
</comment>
<proteinExistence type="predicted"/>
<dbReference type="AlphaFoldDB" id="A0A0F9SPU2"/>
<protein>
    <submittedName>
        <fullName evidence="1">Uncharacterized protein</fullName>
    </submittedName>
</protein>
<name>A0A0F9SPU2_9ZZZZ</name>
<evidence type="ECO:0000313" key="1">
    <source>
        <dbReference type="EMBL" id="KKN71055.1"/>
    </source>
</evidence>
<dbReference type="EMBL" id="LAZR01000391">
    <property type="protein sequence ID" value="KKN71055.1"/>
    <property type="molecule type" value="Genomic_DNA"/>
</dbReference>